<dbReference type="Gene3D" id="1.10.30.50">
    <property type="match status" value="1"/>
</dbReference>
<reference evidence="3 4" key="1">
    <citation type="submission" date="2019-07" db="EMBL/GenBank/DDBJ databases">
        <title>Whole genome shotgun sequence of Actinotalea fermentans NBRC 105374.</title>
        <authorList>
            <person name="Hosoyama A."/>
            <person name="Uohara A."/>
            <person name="Ohji S."/>
            <person name="Ichikawa N."/>
        </authorList>
    </citation>
    <scope>NUCLEOTIDE SEQUENCE [LARGE SCALE GENOMIC DNA]</scope>
    <source>
        <strain evidence="3 4">NBRC 105374</strain>
    </source>
</reference>
<gene>
    <name evidence="3" type="ORF">AFE02nite_16650</name>
</gene>
<accession>A0A511YXL5</accession>
<keyword evidence="3" id="KW-0255">Endonuclease</keyword>
<dbReference type="Proteomes" id="UP000321484">
    <property type="component" value="Unassembled WGS sequence"/>
</dbReference>
<dbReference type="SMART" id="SM00507">
    <property type="entry name" value="HNHc"/>
    <property type="match status" value="1"/>
</dbReference>
<dbReference type="PANTHER" id="PTHR33877:SF2">
    <property type="entry name" value="OS07G0170200 PROTEIN"/>
    <property type="match status" value="1"/>
</dbReference>
<name>A0A511YXL5_9CELL</name>
<proteinExistence type="predicted"/>
<organism evidence="3 4">
    <name type="scientific">Actinotalea fermentans</name>
    <dbReference type="NCBI Taxonomy" id="43671"/>
    <lineage>
        <taxon>Bacteria</taxon>
        <taxon>Bacillati</taxon>
        <taxon>Actinomycetota</taxon>
        <taxon>Actinomycetes</taxon>
        <taxon>Micrococcales</taxon>
        <taxon>Cellulomonadaceae</taxon>
        <taxon>Actinotalea</taxon>
    </lineage>
</organism>
<evidence type="ECO:0000313" key="4">
    <source>
        <dbReference type="Proteomes" id="UP000321484"/>
    </source>
</evidence>
<feature type="region of interest" description="Disordered" evidence="1">
    <location>
        <begin position="1"/>
        <end position="24"/>
    </location>
</feature>
<keyword evidence="3" id="KW-0540">Nuclease</keyword>
<dbReference type="AlphaFoldDB" id="A0A511YXL5"/>
<comment type="caution">
    <text evidence="3">The sequence shown here is derived from an EMBL/GenBank/DDBJ whole genome shotgun (WGS) entry which is preliminary data.</text>
</comment>
<evidence type="ECO:0000313" key="3">
    <source>
        <dbReference type="EMBL" id="GEN79931.1"/>
    </source>
</evidence>
<dbReference type="Pfam" id="PF01844">
    <property type="entry name" value="HNH"/>
    <property type="match status" value="1"/>
</dbReference>
<dbReference type="InterPro" id="IPR052892">
    <property type="entry name" value="NA-targeting_endonuclease"/>
</dbReference>
<dbReference type="GO" id="GO:0004519">
    <property type="term" value="F:endonuclease activity"/>
    <property type="evidence" value="ECO:0007669"/>
    <property type="project" value="UniProtKB-KW"/>
</dbReference>
<dbReference type="GO" id="GO:0008270">
    <property type="term" value="F:zinc ion binding"/>
    <property type="evidence" value="ECO:0007669"/>
    <property type="project" value="InterPro"/>
</dbReference>
<dbReference type="EMBL" id="BJYK01000004">
    <property type="protein sequence ID" value="GEN79931.1"/>
    <property type="molecule type" value="Genomic_DNA"/>
</dbReference>
<dbReference type="GO" id="GO:0003676">
    <property type="term" value="F:nucleic acid binding"/>
    <property type="evidence" value="ECO:0007669"/>
    <property type="project" value="InterPro"/>
</dbReference>
<dbReference type="PANTHER" id="PTHR33877">
    <property type="entry name" value="SLL1193 PROTEIN"/>
    <property type="match status" value="1"/>
</dbReference>
<keyword evidence="3" id="KW-0378">Hydrolase</keyword>
<sequence>MRSTYVPALQVDSQSTEDHHPATPRRSLLLNASREPLCIVTLHRAVSLILSGKAVVLESDGRYLHSAALALPVPQVLCLTRYVHVPFRASVPPTRRTVLQRDGFRCGYCAGQADTVDHIHPRSRGGPHEWTNVVAACARCNHHKADRLLSELGWQLLVTPTAPRGGSALLAATVRPHPSWHQYLESVA</sequence>
<evidence type="ECO:0000259" key="2">
    <source>
        <dbReference type="SMART" id="SM00507"/>
    </source>
</evidence>
<dbReference type="CDD" id="cd00085">
    <property type="entry name" value="HNHc"/>
    <property type="match status" value="1"/>
</dbReference>
<keyword evidence="4" id="KW-1185">Reference proteome</keyword>
<evidence type="ECO:0000256" key="1">
    <source>
        <dbReference type="SAM" id="MobiDB-lite"/>
    </source>
</evidence>
<protein>
    <submittedName>
        <fullName evidence="3">HNH endonuclease</fullName>
    </submittedName>
</protein>
<feature type="domain" description="HNH nuclease" evidence="2">
    <location>
        <begin position="93"/>
        <end position="142"/>
    </location>
</feature>
<dbReference type="InterPro" id="IPR002711">
    <property type="entry name" value="HNH"/>
</dbReference>
<dbReference type="InterPro" id="IPR003615">
    <property type="entry name" value="HNH_nuc"/>
</dbReference>